<proteinExistence type="predicted"/>
<dbReference type="InterPro" id="IPR020841">
    <property type="entry name" value="PKS_Beta-ketoAc_synthase_dom"/>
</dbReference>
<dbReference type="GO" id="GO:0044550">
    <property type="term" value="P:secondary metabolite biosynthetic process"/>
    <property type="evidence" value="ECO:0007669"/>
    <property type="project" value="TreeGrafter"/>
</dbReference>
<feature type="domain" description="Ketosynthase family 3 (KS3)" evidence="1">
    <location>
        <begin position="5"/>
        <end position="107"/>
    </location>
</feature>
<sequence length="107" mass="12015">MSEELQSIAIIGLAFKFPQDATSEAAFWQTLCDERSTSTEFPSDRLNIDAYFHPDENRPSTIPLRGGNFVKEDLSTFDAPFFAITPGEAACMDPQHRIMLETAFHTL</sequence>
<dbReference type="OrthoDB" id="3934956at2759"/>
<evidence type="ECO:0000259" key="1">
    <source>
        <dbReference type="PROSITE" id="PS52004"/>
    </source>
</evidence>
<dbReference type="SUPFAM" id="SSF53901">
    <property type="entry name" value="Thiolase-like"/>
    <property type="match status" value="1"/>
</dbReference>
<reference evidence="2" key="1">
    <citation type="journal article" date="2020" name="Stud. Mycol.">
        <title>101 Dothideomycetes genomes: a test case for predicting lifestyles and emergence of pathogens.</title>
        <authorList>
            <person name="Haridas S."/>
            <person name="Albert R."/>
            <person name="Binder M."/>
            <person name="Bloem J."/>
            <person name="Labutti K."/>
            <person name="Salamov A."/>
            <person name="Andreopoulos B."/>
            <person name="Baker S."/>
            <person name="Barry K."/>
            <person name="Bills G."/>
            <person name="Bluhm B."/>
            <person name="Cannon C."/>
            <person name="Castanera R."/>
            <person name="Culley D."/>
            <person name="Daum C."/>
            <person name="Ezra D."/>
            <person name="Gonzalez J."/>
            <person name="Henrissat B."/>
            <person name="Kuo A."/>
            <person name="Liang C."/>
            <person name="Lipzen A."/>
            <person name="Lutzoni F."/>
            <person name="Magnuson J."/>
            <person name="Mondo S."/>
            <person name="Nolan M."/>
            <person name="Ohm R."/>
            <person name="Pangilinan J."/>
            <person name="Park H.-J."/>
            <person name="Ramirez L."/>
            <person name="Alfaro M."/>
            <person name="Sun H."/>
            <person name="Tritt A."/>
            <person name="Yoshinaga Y."/>
            <person name="Zwiers L.-H."/>
            <person name="Turgeon B."/>
            <person name="Goodwin S."/>
            <person name="Spatafora J."/>
            <person name="Crous P."/>
            <person name="Grigoriev I."/>
        </authorList>
    </citation>
    <scope>NUCLEOTIDE SEQUENCE</scope>
    <source>
        <strain evidence="2">CBS 279.74</strain>
    </source>
</reference>
<dbReference type="GO" id="GO:0006633">
    <property type="term" value="P:fatty acid biosynthetic process"/>
    <property type="evidence" value="ECO:0007669"/>
    <property type="project" value="TreeGrafter"/>
</dbReference>
<dbReference type="AlphaFoldDB" id="A0A6G1KJC5"/>
<name>A0A6G1KJC5_9PLEO</name>
<dbReference type="InterPro" id="IPR016039">
    <property type="entry name" value="Thiolase-like"/>
</dbReference>
<dbReference type="Gene3D" id="3.40.47.10">
    <property type="match status" value="1"/>
</dbReference>
<dbReference type="InterPro" id="IPR014030">
    <property type="entry name" value="Ketoacyl_synth_N"/>
</dbReference>
<dbReference type="Pfam" id="PF00109">
    <property type="entry name" value="ketoacyl-synt"/>
    <property type="match status" value="1"/>
</dbReference>
<dbReference type="PROSITE" id="PS52004">
    <property type="entry name" value="KS3_2"/>
    <property type="match status" value="1"/>
</dbReference>
<protein>
    <submittedName>
        <fullName evidence="2">Beta-ketoacyl synthase</fullName>
    </submittedName>
</protein>
<gene>
    <name evidence="2" type="ORF">K504DRAFT_487537</name>
</gene>
<keyword evidence="3" id="KW-1185">Reference proteome</keyword>
<dbReference type="InterPro" id="IPR050091">
    <property type="entry name" value="PKS_NRPS_Biosynth_Enz"/>
</dbReference>
<accession>A0A6G1KJC5</accession>
<dbReference type="EMBL" id="MU005765">
    <property type="protein sequence ID" value="KAF2713006.1"/>
    <property type="molecule type" value="Genomic_DNA"/>
</dbReference>
<dbReference type="GO" id="GO:0004312">
    <property type="term" value="F:fatty acid synthase activity"/>
    <property type="evidence" value="ECO:0007669"/>
    <property type="project" value="TreeGrafter"/>
</dbReference>
<evidence type="ECO:0000313" key="2">
    <source>
        <dbReference type="EMBL" id="KAF2713006.1"/>
    </source>
</evidence>
<dbReference type="PANTHER" id="PTHR43775:SF29">
    <property type="entry name" value="ASPERFURANONE POLYKETIDE SYNTHASE AFOG-RELATED"/>
    <property type="match status" value="1"/>
</dbReference>
<organism evidence="2 3">
    <name type="scientific">Pleomassaria siparia CBS 279.74</name>
    <dbReference type="NCBI Taxonomy" id="1314801"/>
    <lineage>
        <taxon>Eukaryota</taxon>
        <taxon>Fungi</taxon>
        <taxon>Dikarya</taxon>
        <taxon>Ascomycota</taxon>
        <taxon>Pezizomycotina</taxon>
        <taxon>Dothideomycetes</taxon>
        <taxon>Pleosporomycetidae</taxon>
        <taxon>Pleosporales</taxon>
        <taxon>Pleomassariaceae</taxon>
        <taxon>Pleomassaria</taxon>
    </lineage>
</organism>
<dbReference type="Proteomes" id="UP000799428">
    <property type="component" value="Unassembled WGS sequence"/>
</dbReference>
<evidence type="ECO:0000313" key="3">
    <source>
        <dbReference type="Proteomes" id="UP000799428"/>
    </source>
</evidence>
<dbReference type="PANTHER" id="PTHR43775">
    <property type="entry name" value="FATTY ACID SYNTHASE"/>
    <property type="match status" value="1"/>
</dbReference>